<evidence type="ECO:0000313" key="3">
    <source>
        <dbReference type="Proteomes" id="UP000432015"/>
    </source>
</evidence>
<evidence type="ECO:0000313" key="2">
    <source>
        <dbReference type="EMBL" id="MUN37592.1"/>
    </source>
</evidence>
<organism evidence="2 3">
    <name type="scientific">Actinomadura litoris</name>
    <dbReference type="NCBI Taxonomy" id="2678616"/>
    <lineage>
        <taxon>Bacteria</taxon>
        <taxon>Bacillati</taxon>
        <taxon>Actinomycetota</taxon>
        <taxon>Actinomycetes</taxon>
        <taxon>Streptosporangiales</taxon>
        <taxon>Thermomonosporaceae</taxon>
        <taxon>Actinomadura</taxon>
    </lineage>
</organism>
<gene>
    <name evidence="2" type="ORF">GNZ18_13390</name>
</gene>
<dbReference type="RefSeq" id="WP_156216692.1">
    <property type="nucleotide sequence ID" value="NZ_WOFH01000004.1"/>
</dbReference>
<feature type="domain" description="DUF4240" evidence="1">
    <location>
        <begin position="54"/>
        <end position="125"/>
    </location>
</feature>
<sequence length="171" mass="19267">MNDETRLWEMLEAAWAPLGPEVGQARRALARRTPEPGEDLYGKPPLSLVENALKAFLDNLAELSRDLSSEELTGLDRAVERLLFDIDRAEIHAVTDGSDDGFLYARGFIVALGREFYTAVNRDPRVAILDAECERLCYFFFHAHNERFGDFPDTGSGISRETCSNREGWPT</sequence>
<dbReference type="Pfam" id="PF14024">
    <property type="entry name" value="DUF4240"/>
    <property type="match status" value="1"/>
</dbReference>
<comment type="caution">
    <text evidence="2">The sequence shown here is derived from an EMBL/GenBank/DDBJ whole genome shotgun (WGS) entry which is preliminary data.</text>
</comment>
<reference evidence="2 3" key="1">
    <citation type="submission" date="2019-11" db="EMBL/GenBank/DDBJ databases">
        <authorList>
            <person name="Cao P."/>
        </authorList>
    </citation>
    <scope>NUCLEOTIDE SEQUENCE [LARGE SCALE GENOMIC DNA]</scope>
    <source>
        <strain evidence="2 3">NEAU-AAG5</strain>
    </source>
</reference>
<accession>A0A7K1KZH1</accession>
<dbReference type="AlphaFoldDB" id="A0A7K1KZH1"/>
<evidence type="ECO:0000259" key="1">
    <source>
        <dbReference type="Pfam" id="PF14024"/>
    </source>
</evidence>
<dbReference type="InterPro" id="IPR025334">
    <property type="entry name" value="DUF4240"/>
</dbReference>
<dbReference type="Proteomes" id="UP000432015">
    <property type="component" value="Unassembled WGS sequence"/>
</dbReference>
<proteinExistence type="predicted"/>
<dbReference type="EMBL" id="WOFH01000004">
    <property type="protein sequence ID" value="MUN37592.1"/>
    <property type="molecule type" value="Genomic_DNA"/>
</dbReference>
<keyword evidence="3" id="KW-1185">Reference proteome</keyword>
<name>A0A7K1KZH1_9ACTN</name>
<protein>
    <submittedName>
        <fullName evidence="2">DUF4240 domain-containing protein</fullName>
    </submittedName>
</protein>